<evidence type="ECO:0000313" key="2">
    <source>
        <dbReference type="Proteomes" id="UP000075324"/>
    </source>
</evidence>
<dbReference type="EMBL" id="LQYW01000003">
    <property type="protein sequence ID" value="KYD33040.1"/>
    <property type="molecule type" value="Genomic_DNA"/>
</dbReference>
<sequence>MRHNPNVSSLFQGELSCHGGYFLLPSNKYHVIFANTKS</sequence>
<accession>A0A150N8L4</accession>
<comment type="caution">
    <text evidence="1">The sequence shown here is derived from an EMBL/GenBank/DDBJ whole genome shotgun (WGS) entry which is preliminary data.</text>
</comment>
<dbReference type="Proteomes" id="UP000075324">
    <property type="component" value="Unassembled WGS sequence"/>
</dbReference>
<name>A0A150N8L4_9BACL</name>
<gene>
    <name evidence="1" type="ORF">B4110_0122</name>
</gene>
<reference evidence="1 2" key="1">
    <citation type="submission" date="2016-01" db="EMBL/GenBank/DDBJ databases">
        <title>Draft Genome Sequences of Seven Thermophilic Sporeformers Isolated from Foods.</title>
        <authorList>
            <person name="Berendsen E.M."/>
            <person name="Wells-Bennik M.H."/>
            <person name="Krawcyk A.O."/>
            <person name="De Jong A."/>
            <person name="Holsappel S."/>
            <person name="Eijlander R.T."/>
            <person name="Kuipers O.P."/>
        </authorList>
    </citation>
    <scope>NUCLEOTIDE SEQUENCE [LARGE SCALE GENOMIC DNA]</scope>
    <source>
        <strain evidence="1 2">B4110</strain>
    </source>
</reference>
<protein>
    <submittedName>
        <fullName evidence="1">Uncharacterized protein</fullName>
    </submittedName>
</protein>
<dbReference type="AlphaFoldDB" id="A0A150N8L4"/>
<organism evidence="1 2">
    <name type="scientific">Parageobacillus toebii</name>
    <dbReference type="NCBI Taxonomy" id="153151"/>
    <lineage>
        <taxon>Bacteria</taxon>
        <taxon>Bacillati</taxon>
        <taxon>Bacillota</taxon>
        <taxon>Bacilli</taxon>
        <taxon>Bacillales</taxon>
        <taxon>Anoxybacillaceae</taxon>
        <taxon>Parageobacillus</taxon>
    </lineage>
</organism>
<proteinExistence type="predicted"/>
<evidence type="ECO:0000313" key="1">
    <source>
        <dbReference type="EMBL" id="KYD33040.1"/>
    </source>
</evidence>